<accession>A0A241XR91</accession>
<dbReference type="Proteomes" id="UP000194857">
    <property type="component" value="Unassembled WGS sequence"/>
</dbReference>
<name>A0A241XR91_PSEAI</name>
<evidence type="ECO:0000313" key="1">
    <source>
        <dbReference type="EMBL" id="OTI63021.1"/>
    </source>
</evidence>
<protein>
    <submittedName>
        <fullName evidence="1">Uncharacterized protein</fullName>
    </submittedName>
</protein>
<reference evidence="1 2" key="1">
    <citation type="submission" date="2017-05" db="EMBL/GenBank/DDBJ databases">
        <authorList>
            <person name="Song R."/>
            <person name="Chenine A.L."/>
            <person name="Ruprecht R.M."/>
        </authorList>
    </citation>
    <scope>NUCLEOTIDE SEQUENCE [LARGE SCALE GENOMIC DNA]</scope>
    <source>
        <strain evidence="1 2">S567_C10_BS</strain>
    </source>
</reference>
<evidence type="ECO:0000313" key="2">
    <source>
        <dbReference type="Proteomes" id="UP000194857"/>
    </source>
</evidence>
<dbReference type="AlphaFoldDB" id="A0A241XR91"/>
<dbReference type="RefSeq" id="WP_065085891.1">
    <property type="nucleotide sequence ID" value="NZ_NFFZ01000004.1"/>
</dbReference>
<gene>
    <name evidence="1" type="ORF">CAZ10_09245</name>
</gene>
<organism evidence="1 2">
    <name type="scientific">Pseudomonas aeruginosa</name>
    <dbReference type="NCBI Taxonomy" id="287"/>
    <lineage>
        <taxon>Bacteria</taxon>
        <taxon>Pseudomonadati</taxon>
        <taxon>Pseudomonadota</taxon>
        <taxon>Gammaproteobacteria</taxon>
        <taxon>Pseudomonadales</taxon>
        <taxon>Pseudomonadaceae</taxon>
        <taxon>Pseudomonas</taxon>
    </lineage>
</organism>
<proteinExistence type="predicted"/>
<dbReference type="EMBL" id="NFFZ01000004">
    <property type="protein sequence ID" value="OTI63021.1"/>
    <property type="molecule type" value="Genomic_DNA"/>
</dbReference>
<sequence length="104" mass="11506">MQRRTFVSGLLLLGGGLAGHYLTSSISGAAGGAVMDPKLFAQATSGLKLQYLSQEMLLKIFSRQVAEADRRQLVAEIINHNRNLFVKQAYERQHGVPGFYRVIE</sequence>
<comment type="caution">
    <text evidence="1">The sequence shown here is derived from an EMBL/GenBank/DDBJ whole genome shotgun (WGS) entry which is preliminary data.</text>
</comment>